<keyword evidence="3" id="KW-1185">Reference proteome</keyword>
<dbReference type="HOGENOM" id="CLU_105899_1_2_0"/>
<dbReference type="RefSeq" id="WP_011521306.1">
    <property type="nucleotide sequence ID" value="NC_008009.1"/>
</dbReference>
<evidence type="ECO:0000313" key="2">
    <source>
        <dbReference type="EMBL" id="ABF39504.1"/>
    </source>
</evidence>
<keyword evidence="1" id="KW-0547">Nucleotide-binding</keyword>
<dbReference type="Pfam" id="PF02686">
    <property type="entry name" value="GatC"/>
    <property type="match status" value="1"/>
</dbReference>
<sequence length="108" mass="12222">MKVTEKDVKYVADLANLELTEAESKRFLKDLNSILEYIDNLNELDTTNVEPMAQVAARYGGEGKSEAERYGYALRPDELRPSLPHDVAMKNAPDTDGTYFKVPKVIER</sequence>
<comment type="catalytic activity">
    <reaction evidence="1">
        <text>L-aspartyl-tRNA(Asn) + L-glutamine + ATP + H2O = L-asparaginyl-tRNA(Asn) + L-glutamate + ADP + phosphate + 2 H(+)</text>
        <dbReference type="Rhea" id="RHEA:14513"/>
        <dbReference type="Rhea" id="RHEA-COMP:9674"/>
        <dbReference type="Rhea" id="RHEA-COMP:9677"/>
        <dbReference type="ChEBI" id="CHEBI:15377"/>
        <dbReference type="ChEBI" id="CHEBI:15378"/>
        <dbReference type="ChEBI" id="CHEBI:29985"/>
        <dbReference type="ChEBI" id="CHEBI:30616"/>
        <dbReference type="ChEBI" id="CHEBI:43474"/>
        <dbReference type="ChEBI" id="CHEBI:58359"/>
        <dbReference type="ChEBI" id="CHEBI:78515"/>
        <dbReference type="ChEBI" id="CHEBI:78516"/>
        <dbReference type="ChEBI" id="CHEBI:456216"/>
    </reaction>
</comment>
<dbReference type="EC" id="6.3.5.-" evidence="1"/>
<dbReference type="Proteomes" id="UP000002432">
    <property type="component" value="Chromosome"/>
</dbReference>
<dbReference type="GO" id="GO:0070681">
    <property type="term" value="P:glutaminyl-tRNAGln biosynthesis via transamidation"/>
    <property type="evidence" value="ECO:0007669"/>
    <property type="project" value="TreeGrafter"/>
</dbReference>
<keyword evidence="1 2" id="KW-0436">Ligase</keyword>
<protein>
    <recommendedName>
        <fullName evidence="1">Aspartyl/glutamyl-tRNA(Asn/Gln) amidotransferase subunit C</fullName>
        <shortName evidence="1">Asp/Glu-ADT subunit C</shortName>
        <ecNumber evidence="1">6.3.5.-</ecNumber>
    </recommendedName>
</protein>
<evidence type="ECO:0000313" key="3">
    <source>
        <dbReference type="Proteomes" id="UP000002432"/>
    </source>
</evidence>
<gene>
    <name evidence="1" type="primary">gatC</name>
    <name evidence="2" type="ordered locus">Acid345_0499</name>
</gene>
<organism evidence="2 3">
    <name type="scientific">Koribacter versatilis (strain Ellin345)</name>
    <dbReference type="NCBI Taxonomy" id="204669"/>
    <lineage>
        <taxon>Bacteria</taxon>
        <taxon>Pseudomonadati</taxon>
        <taxon>Acidobacteriota</taxon>
        <taxon>Terriglobia</taxon>
        <taxon>Terriglobales</taxon>
        <taxon>Candidatus Korobacteraceae</taxon>
        <taxon>Candidatus Korobacter</taxon>
    </lineage>
</organism>
<comment type="catalytic activity">
    <reaction evidence="1">
        <text>L-glutamyl-tRNA(Gln) + L-glutamine + ATP + H2O = L-glutaminyl-tRNA(Gln) + L-glutamate + ADP + phosphate + H(+)</text>
        <dbReference type="Rhea" id="RHEA:17521"/>
        <dbReference type="Rhea" id="RHEA-COMP:9681"/>
        <dbReference type="Rhea" id="RHEA-COMP:9684"/>
        <dbReference type="ChEBI" id="CHEBI:15377"/>
        <dbReference type="ChEBI" id="CHEBI:15378"/>
        <dbReference type="ChEBI" id="CHEBI:29985"/>
        <dbReference type="ChEBI" id="CHEBI:30616"/>
        <dbReference type="ChEBI" id="CHEBI:43474"/>
        <dbReference type="ChEBI" id="CHEBI:58359"/>
        <dbReference type="ChEBI" id="CHEBI:78520"/>
        <dbReference type="ChEBI" id="CHEBI:78521"/>
        <dbReference type="ChEBI" id="CHEBI:456216"/>
    </reaction>
</comment>
<keyword evidence="1" id="KW-0648">Protein biosynthesis</keyword>
<dbReference type="OrthoDB" id="9813938at2"/>
<dbReference type="SUPFAM" id="SSF141000">
    <property type="entry name" value="Glu-tRNAGln amidotransferase C subunit"/>
    <property type="match status" value="1"/>
</dbReference>
<proteinExistence type="inferred from homology"/>
<dbReference type="GO" id="GO:0050566">
    <property type="term" value="F:asparaginyl-tRNA synthase (glutamine-hydrolyzing) activity"/>
    <property type="evidence" value="ECO:0007669"/>
    <property type="project" value="RHEA"/>
</dbReference>
<dbReference type="KEGG" id="aba:Acid345_0499"/>
<dbReference type="GO" id="GO:0006412">
    <property type="term" value="P:translation"/>
    <property type="evidence" value="ECO:0007669"/>
    <property type="project" value="UniProtKB-UniRule"/>
</dbReference>
<dbReference type="HAMAP" id="MF_00122">
    <property type="entry name" value="GatC"/>
    <property type="match status" value="1"/>
</dbReference>
<dbReference type="NCBIfam" id="TIGR00135">
    <property type="entry name" value="gatC"/>
    <property type="match status" value="1"/>
</dbReference>
<dbReference type="PANTHER" id="PTHR15004:SF0">
    <property type="entry name" value="GLUTAMYL-TRNA(GLN) AMIDOTRANSFERASE SUBUNIT C, MITOCHONDRIAL"/>
    <property type="match status" value="1"/>
</dbReference>
<comment type="similarity">
    <text evidence="1">Belongs to the GatC family.</text>
</comment>
<reference evidence="2 3" key="1">
    <citation type="journal article" date="2009" name="Appl. Environ. Microbiol.">
        <title>Three genomes from the phylum Acidobacteria provide insight into the lifestyles of these microorganisms in soils.</title>
        <authorList>
            <person name="Ward N.L."/>
            <person name="Challacombe J.F."/>
            <person name="Janssen P.H."/>
            <person name="Henrissat B."/>
            <person name="Coutinho P.M."/>
            <person name="Wu M."/>
            <person name="Xie G."/>
            <person name="Haft D.H."/>
            <person name="Sait M."/>
            <person name="Badger J."/>
            <person name="Barabote R.D."/>
            <person name="Bradley B."/>
            <person name="Brettin T.S."/>
            <person name="Brinkac L.M."/>
            <person name="Bruce D."/>
            <person name="Creasy T."/>
            <person name="Daugherty S.C."/>
            <person name="Davidsen T.M."/>
            <person name="DeBoy R.T."/>
            <person name="Detter J.C."/>
            <person name="Dodson R.J."/>
            <person name="Durkin A.S."/>
            <person name="Ganapathy A."/>
            <person name="Gwinn-Giglio M."/>
            <person name="Han C.S."/>
            <person name="Khouri H."/>
            <person name="Kiss H."/>
            <person name="Kothari S.P."/>
            <person name="Madupu R."/>
            <person name="Nelson K.E."/>
            <person name="Nelson W.C."/>
            <person name="Paulsen I."/>
            <person name="Penn K."/>
            <person name="Ren Q."/>
            <person name="Rosovitz M.J."/>
            <person name="Selengut J.D."/>
            <person name="Shrivastava S."/>
            <person name="Sullivan S.A."/>
            <person name="Tapia R."/>
            <person name="Thompson L.S."/>
            <person name="Watkins K.L."/>
            <person name="Yang Q."/>
            <person name="Yu C."/>
            <person name="Zafar N."/>
            <person name="Zhou L."/>
            <person name="Kuske C.R."/>
        </authorList>
    </citation>
    <scope>NUCLEOTIDE SEQUENCE [LARGE SCALE GENOMIC DNA]</scope>
    <source>
        <strain evidence="2 3">Ellin345</strain>
    </source>
</reference>
<dbReference type="AlphaFoldDB" id="Q1IUE6"/>
<dbReference type="Gene3D" id="1.10.20.60">
    <property type="entry name" value="Glu-tRNAGln amidotransferase C subunit, N-terminal domain"/>
    <property type="match status" value="1"/>
</dbReference>
<dbReference type="InterPro" id="IPR036113">
    <property type="entry name" value="Asp/Glu-ADT_sf_sub_c"/>
</dbReference>
<dbReference type="GO" id="GO:0050567">
    <property type="term" value="F:glutaminyl-tRNA synthase (glutamine-hydrolyzing) activity"/>
    <property type="evidence" value="ECO:0007669"/>
    <property type="project" value="UniProtKB-UniRule"/>
</dbReference>
<keyword evidence="1" id="KW-0067">ATP-binding</keyword>
<dbReference type="STRING" id="204669.Acid345_0499"/>
<dbReference type="GO" id="GO:0006450">
    <property type="term" value="P:regulation of translational fidelity"/>
    <property type="evidence" value="ECO:0007669"/>
    <property type="project" value="InterPro"/>
</dbReference>
<accession>Q1IUE6</accession>
<comment type="function">
    <text evidence="1">Allows the formation of correctly charged Asn-tRNA(Asn) or Gln-tRNA(Gln) through the transamidation of misacylated Asp-tRNA(Asn) or Glu-tRNA(Gln) in organisms which lack either or both of asparaginyl-tRNA or glutaminyl-tRNA synthetases. The reaction takes place in the presence of glutamine and ATP through an activated phospho-Asp-tRNA(Asn) or phospho-Glu-tRNA(Gln).</text>
</comment>
<dbReference type="GO" id="GO:0005524">
    <property type="term" value="F:ATP binding"/>
    <property type="evidence" value="ECO:0007669"/>
    <property type="project" value="UniProtKB-KW"/>
</dbReference>
<dbReference type="EMBL" id="CP000360">
    <property type="protein sequence ID" value="ABF39504.1"/>
    <property type="molecule type" value="Genomic_DNA"/>
</dbReference>
<evidence type="ECO:0000256" key="1">
    <source>
        <dbReference type="HAMAP-Rule" id="MF_00122"/>
    </source>
</evidence>
<dbReference type="eggNOG" id="COG0721">
    <property type="taxonomic scope" value="Bacteria"/>
</dbReference>
<dbReference type="PANTHER" id="PTHR15004">
    <property type="entry name" value="GLUTAMYL-TRNA(GLN) AMIDOTRANSFERASE SUBUNIT C, MITOCHONDRIAL"/>
    <property type="match status" value="1"/>
</dbReference>
<dbReference type="InterPro" id="IPR003837">
    <property type="entry name" value="GatC"/>
</dbReference>
<dbReference type="EnsemblBacteria" id="ABF39504">
    <property type="protein sequence ID" value="ABF39504"/>
    <property type="gene ID" value="Acid345_0499"/>
</dbReference>
<name>Q1IUE6_KORVE</name>
<comment type="subunit">
    <text evidence="1">Heterotrimer of A, B and C subunits.</text>
</comment>